<protein>
    <submittedName>
        <fullName evidence="2">Uncharacterized protein</fullName>
    </submittedName>
</protein>
<feature type="transmembrane region" description="Helical" evidence="1">
    <location>
        <begin position="7"/>
        <end position="26"/>
    </location>
</feature>
<gene>
    <name evidence="2" type="ORF">MICH65_0108</name>
</gene>
<accession>A0A857N6S8</accession>
<dbReference type="GO" id="GO:0005886">
    <property type="term" value="C:plasma membrane"/>
    <property type="evidence" value="ECO:0007669"/>
    <property type="project" value="InterPro"/>
</dbReference>
<evidence type="ECO:0000313" key="2">
    <source>
        <dbReference type="EMBL" id="QHO63089.1"/>
    </source>
</evidence>
<evidence type="ECO:0000256" key="1">
    <source>
        <dbReference type="SAM" id="Phobius"/>
    </source>
</evidence>
<dbReference type="AlphaFoldDB" id="A0A857N6S8"/>
<dbReference type="KEGG" id="caqa:MICH65_0108"/>
<dbReference type="RefSeq" id="WP_161931494.1">
    <property type="nucleotide sequence ID" value="NZ_CP047901.1"/>
</dbReference>
<keyword evidence="1" id="KW-0472">Membrane</keyword>
<keyword evidence="1" id="KW-1133">Transmembrane helix</keyword>
<keyword evidence="1" id="KW-0812">Transmembrane</keyword>
<name>A0A857N6S8_9BACT</name>
<keyword evidence="3" id="KW-1185">Reference proteome</keyword>
<reference evidence="3" key="1">
    <citation type="journal article" date="2020" name="Microorganisms">
        <title>Complete Genome of a Member of a New Bacterial Lineage in the Microgenomates Group Reveals an Unusual Nucleotide Composition Disparity Between Two Strands of DNA and Limited Metabolic Potential.</title>
        <authorList>
            <person name="Kadnikov V.V."/>
            <person name="Mardanov A.V."/>
            <person name="Beletsky A.V."/>
            <person name="Karnachuk O.V."/>
            <person name="Ravin N.V."/>
        </authorList>
    </citation>
    <scope>NUCLEOTIDE SEQUENCE [LARGE SCALE GENOMIC DNA]</scope>
</reference>
<dbReference type="EMBL" id="CP047901">
    <property type="protein sequence ID" value="QHO63089.1"/>
    <property type="molecule type" value="Genomic_DNA"/>
</dbReference>
<organism evidence="2 3">
    <name type="scientific">Candidatus Chazhemtobacterium aquaticus</name>
    <dbReference type="NCBI Taxonomy" id="2715735"/>
    <lineage>
        <taxon>Bacteria</taxon>
        <taxon>Candidatus Chazhemtobacteraceae</taxon>
        <taxon>Candidatus Chazhemtobacterium</taxon>
    </lineage>
</organism>
<sequence length="166" mass="18527">MGMKRYGLVWGLVFLGLVAVGGWYWMTNRVEPEDVIEVGDNLEISEEVLERFRGMGAVSDTAERVELRPVEGESGFGVATREVTGGRLYHSVMADLPELGNGEFYEGWLIGGERRVNVGKLIKEKGGWLLEFVGDEGLVEYDLVVITLEVRDDKSPEKEVLKGTFK</sequence>
<dbReference type="Proteomes" id="UP000463983">
    <property type="component" value="Chromosome"/>
</dbReference>
<evidence type="ECO:0000313" key="3">
    <source>
        <dbReference type="Proteomes" id="UP000463983"/>
    </source>
</evidence>
<proteinExistence type="predicted"/>